<dbReference type="Proteomes" id="UP001214576">
    <property type="component" value="Unassembled WGS sequence"/>
</dbReference>
<accession>A0AAD4U0K0</accession>
<keyword evidence="2" id="KW-1185">Reference proteome</keyword>
<protein>
    <submittedName>
        <fullName evidence="1">Uncharacterized protein</fullName>
    </submittedName>
</protein>
<dbReference type="EMBL" id="JAKZEL010000013">
    <property type="protein sequence ID" value="KAI4538083.1"/>
    <property type="molecule type" value="Genomic_DNA"/>
</dbReference>
<comment type="caution">
    <text evidence="1">The sequence shown here is derived from an EMBL/GenBank/DDBJ whole genome shotgun (WGS) entry which is preliminary data.</text>
</comment>
<proteinExistence type="predicted"/>
<evidence type="ECO:0000313" key="2">
    <source>
        <dbReference type="Proteomes" id="UP001214576"/>
    </source>
</evidence>
<dbReference type="AlphaFoldDB" id="A0AAD4U0K0"/>
<evidence type="ECO:0000313" key="1">
    <source>
        <dbReference type="EMBL" id="KAI4538083.1"/>
    </source>
</evidence>
<organism evidence="1 2">
    <name type="scientific">Ovis ammon polii</name>
    <dbReference type="NCBI Taxonomy" id="230172"/>
    <lineage>
        <taxon>Eukaryota</taxon>
        <taxon>Metazoa</taxon>
        <taxon>Chordata</taxon>
        <taxon>Craniata</taxon>
        <taxon>Vertebrata</taxon>
        <taxon>Euteleostomi</taxon>
        <taxon>Mammalia</taxon>
        <taxon>Eutheria</taxon>
        <taxon>Laurasiatheria</taxon>
        <taxon>Artiodactyla</taxon>
        <taxon>Ruminantia</taxon>
        <taxon>Pecora</taxon>
        <taxon>Bovidae</taxon>
        <taxon>Caprinae</taxon>
        <taxon>Ovis</taxon>
    </lineage>
</organism>
<name>A0AAD4U0K0_OVIAM</name>
<gene>
    <name evidence="1" type="ORF">MG293_011486</name>
</gene>
<reference evidence="1" key="1">
    <citation type="submission" date="2022-03" db="EMBL/GenBank/DDBJ databases">
        <title>Genomic analyses of argali, domestic sheep and their hybrids provide insights into chromosomal evolution, heterosis and genetic basis of agronomic traits.</title>
        <authorList>
            <person name="Li M."/>
        </authorList>
    </citation>
    <scope>NUCLEOTIDE SEQUENCE</scope>
    <source>
        <strain evidence="1">CAU-MHL-2022a</strain>
        <tissue evidence="1">Skin</tissue>
    </source>
</reference>
<sequence length="193" mass="22230">MVLWQEPREPVSWDLSSSPRTIPSREAENDEISKLMELGLLFYTLQMTVFLVNKTGHIQQYLTLEKNFPLQQASCLKDLTVGDMYGTGALSAQCCLYLTTQYPSLHTQPKSSAWFPDSMHFHSMWGKPRNTSLFSCNSGFSVNWVLWILHFLRGERKGFPNRKEIKEAMNQMAILKLGDGTISRLKEEWKTAF</sequence>